<dbReference type="PANTHER" id="PTHR23503">
    <property type="entry name" value="SOLUTE CARRIER FAMILY 2"/>
    <property type="match status" value="1"/>
</dbReference>
<dbReference type="InterPro" id="IPR045263">
    <property type="entry name" value="GLUT"/>
</dbReference>
<feature type="transmembrane region" description="Helical" evidence="6">
    <location>
        <begin position="400"/>
        <end position="423"/>
    </location>
</feature>
<dbReference type="GO" id="GO:0046323">
    <property type="term" value="P:D-glucose import"/>
    <property type="evidence" value="ECO:0007669"/>
    <property type="project" value="TreeGrafter"/>
</dbReference>
<name>A0A8J6FGQ5_ELECQ</name>
<dbReference type="InterPro" id="IPR005829">
    <property type="entry name" value="Sugar_transporter_CS"/>
</dbReference>
<keyword evidence="9" id="KW-1185">Reference proteome</keyword>
<evidence type="ECO:0000313" key="9">
    <source>
        <dbReference type="Proteomes" id="UP000770717"/>
    </source>
</evidence>
<protein>
    <recommendedName>
        <fullName evidence="7">Major facilitator superfamily (MFS) profile domain-containing protein</fullName>
    </recommendedName>
</protein>
<evidence type="ECO:0000256" key="6">
    <source>
        <dbReference type="SAM" id="Phobius"/>
    </source>
</evidence>
<keyword evidence="3 6" id="KW-1133">Transmembrane helix</keyword>
<feature type="transmembrane region" description="Helical" evidence="6">
    <location>
        <begin position="332"/>
        <end position="354"/>
    </location>
</feature>
<dbReference type="PANTHER" id="PTHR23503:SF1">
    <property type="entry name" value="MAJOR FACILITATOR SUPERFAMILY (MFS) PROFILE DOMAIN-CONTAINING PROTEIN"/>
    <property type="match status" value="1"/>
</dbReference>
<gene>
    <name evidence="8" type="ORF">GDO78_007257</name>
</gene>
<dbReference type="GO" id="GO:0055056">
    <property type="term" value="F:D-glucose transmembrane transporter activity"/>
    <property type="evidence" value="ECO:0007669"/>
    <property type="project" value="TreeGrafter"/>
</dbReference>
<dbReference type="OrthoDB" id="8120565at2759"/>
<feature type="transmembrane region" description="Helical" evidence="6">
    <location>
        <begin position="58"/>
        <end position="79"/>
    </location>
</feature>
<keyword evidence="4 6" id="KW-0472">Membrane</keyword>
<dbReference type="InterPro" id="IPR036259">
    <property type="entry name" value="MFS_trans_sf"/>
</dbReference>
<dbReference type="PROSITE" id="PS00217">
    <property type="entry name" value="SUGAR_TRANSPORT_2"/>
    <property type="match status" value="1"/>
</dbReference>
<accession>A0A8J6FGQ5</accession>
<feature type="transmembrane region" description="Helical" evidence="6">
    <location>
        <begin position="118"/>
        <end position="138"/>
    </location>
</feature>
<feature type="transmembrane region" description="Helical" evidence="6">
    <location>
        <begin position="150"/>
        <end position="169"/>
    </location>
</feature>
<evidence type="ECO:0000313" key="8">
    <source>
        <dbReference type="EMBL" id="KAG9487299.1"/>
    </source>
</evidence>
<evidence type="ECO:0000256" key="3">
    <source>
        <dbReference type="ARBA" id="ARBA00022989"/>
    </source>
</evidence>
<feature type="transmembrane region" description="Helical" evidence="6">
    <location>
        <begin position="303"/>
        <end position="325"/>
    </location>
</feature>
<proteinExistence type="inferred from homology"/>
<comment type="caution">
    <text evidence="8">The sequence shown here is derived from an EMBL/GenBank/DDBJ whole genome shotgun (WGS) entry which is preliminary data.</text>
</comment>
<dbReference type="InterPro" id="IPR020846">
    <property type="entry name" value="MFS_dom"/>
</dbReference>
<evidence type="ECO:0000256" key="1">
    <source>
        <dbReference type="ARBA" id="ARBA00004141"/>
    </source>
</evidence>
<evidence type="ECO:0000256" key="5">
    <source>
        <dbReference type="RuleBase" id="RU003346"/>
    </source>
</evidence>
<dbReference type="EMBL" id="WNTK01000003">
    <property type="protein sequence ID" value="KAG9487299.1"/>
    <property type="molecule type" value="Genomic_DNA"/>
</dbReference>
<reference evidence="8" key="1">
    <citation type="thesis" date="2020" institute="ProQuest LLC" country="789 East Eisenhower Parkway, Ann Arbor, MI, USA">
        <title>Comparative Genomics and Chromosome Evolution.</title>
        <authorList>
            <person name="Mudd A.B."/>
        </authorList>
    </citation>
    <scope>NUCLEOTIDE SEQUENCE</scope>
    <source>
        <strain evidence="8">HN-11 Male</strain>
        <tissue evidence="8">Kidney and liver</tissue>
    </source>
</reference>
<evidence type="ECO:0000256" key="4">
    <source>
        <dbReference type="ARBA" id="ARBA00023136"/>
    </source>
</evidence>
<evidence type="ECO:0000259" key="7">
    <source>
        <dbReference type="PROSITE" id="PS50850"/>
    </source>
</evidence>
<dbReference type="FunFam" id="1.20.1250.20:FF:000029">
    <property type="entry name" value="solute carrier family 2, facilitated glucose transporter member 4"/>
    <property type="match status" value="1"/>
</dbReference>
<dbReference type="InterPro" id="IPR005828">
    <property type="entry name" value="MFS_sugar_transport-like"/>
</dbReference>
<keyword evidence="2 6" id="KW-0812">Transmembrane</keyword>
<dbReference type="AlphaFoldDB" id="A0A8J6FGQ5"/>
<feature type="non-terminal residue" evidence="8">
    <location>
        <position position="1"/>
    </location>
</feature>
<dbReference type="GO" id="GO:0005886">
    <property type="term" value="C:plasma membrane"/>
    <property type="evidence" value="ECO:0007669"/>
    <property type="project" value="TreeGrafter"/>
</dbReference>
<dbReference type="PROSITE" id="PS50850">
    <property type="entry name" value="MFS"/>
    <property type="match status" value="1"/>
</dbReference>
<feature type="transmembrane region" description="Helical" evidence="6">
    <location>
        <begin position="267"/>
        <end position="291"/>
    </location>
</feature>
<dbReference type="Proteomes" id="UP000770717">
    <property type="component" value="Unassembled WGS sequence"/>
</dbReference>
<dbReference type="PRINTS" id="PR00171">
    <property type="entry name" value="SUGRTRNSPORT"/>
</dbReference>
<dbReference type="Gene3D" id="1.20.1250.20">
    <property type="entry name" value="MFS general substrate transporter like domains"/>
    <property type="match status" value="1"/>
</dbReference>
<dbReference type="SUPFAM" id="SSF103473">
    <property type="entry name" value="MFS general substrate transporter"/>
    <property type="match status" value="1"/>
</dbReference>
<dbReference type="CDD" id="cd17432">
    <property type="entry name" value="MFS_GLUT_Class2"/>
    <property type="match status" value="1"/>
</dbReference>
<dbReference type="GO" id="GO:0070837">
    <property type="term" value="P:dehydroascorbic acid transport"/>
    <property type="evidence" value="ECO:0007669"/>
    <property type="project" value="TreeGrafter"/>
</dbReference>
<dbReference type="NCBIfam" id="TIGR00879">
    <property type="entry name" value="SP"/>
    <property type="match status" value="1"/>
</dbReference>
<feature type="transmembrane region" description="Helical" evidence="6">
    <location>
        <begin position="91"/>
        <end position="112"/>
    </location>
</feature>
<feature type="domain" description="Major facilitator superfamily (MFS) profile" evidence="7">
    <location>
        <begin position="10"/>
        <end position="453"/>
    </location>
</feature>
<organism evidence="8 9">
    <name type="scientific">Eleutherodactylus coqui</name>
    <name type="common">Puerto Rican coqui</name>
    <dbReference type="NCBI Taxonomy" id="57060"/>
    <lineage>
        <taxon>Eukaryota</taxon>
        <taxon>Metazoa</taxon>
        <taxon>Chordata</taxon>
        <taxon>Craniata</taxon>
        <taxon>Vertebrata</taxon>
        <taxon>Euteleostomi</taxon>
        <taxon>Amphibia</taxon>
        <taxon>Batrachia</taxon>
        <taxon>Anura</taxon>
        <taxon>Neobatrachia</taxon>
        <taxon>Hyloidea</taxon>
        <taxon>Eleutherodactylidae</taxon>
        <taxon>Eleutherodactylinae</taxon>
        <taxon>Eleutherodactylus</taxon>
        <taxon>Eleutherodactylus</taxon>
    </lineage>
</organism>
<feature type="transmembrane region" description="Helical" evidence="6">
    <location>
        <begin position="181"/>
        <end position="202"/>
    </location>
</feature>
<comment type="subcellular location">
    <subcellularLocation>
        <location evidence="1">Membrane</location>
        <topology evidence="1">Multi-pass membrane protein</topology>
    </subcellularLocation>
</comment>
<keyword evidence="5" id="KW-0813">Transport</keyword>
<dbReference type="Pfam" id="PF00083">
    <property type="entry name" value="Sugar_tr"/>
    <property type="match status" value="1"/>
</dbReference>
<comment type="similarity">
    <text evidence="5">Belongs to the major facilitator superfamily. Sugar transporter (TC 2.A.1.1) family.</text>
</comment>
<feature type="transmembrane region" description="Helical" evidence="6">
    <location>
        <begin position="360"/>
        <end position="379"/>
    </location>
</feature>
<feature type="transmembrane region" description="Helical" evidence="6">
    <location>
        <begin position="429"/>
        <end position="449"/>
    </location>
</feature>
<sequence>IPKKKLFGAVCAVGIGGAFQYGYNLSIINAPTLHVHKFINETWYSRYNTQLDEGLLTLIWSVIASVFTIGGLFGTFIGGHAAVKLGRKKALLVNNVVAILAALFMGIAQPAGLFELLIVGRFLIGINAGVGMCVQPLYLGEIAPKKIRGLTSVGINIFLTVGILTGQIVGLREMLGGESSWSLLLSSCAIPALIQLLTLPCFPESPRYLLIDKKDEYRCQKALKSLYGSRHYQMEMDDIQKESRALNGEKQKTILELFFEQSVKWQLITIIVANIGQQLSGINAIYFYAVYVFKKAGIPSANIPYVTLGTGVCECITAMTCGLLIDRVGRRVLIIGGYSLMALFCILLTITLTFQDSYPWVPYFSMAAILTFILSFGLGPGGVTNTLTAELFTQSSRTGAYMIGGAVNWMSFFAIGMVFPFIVNGLNQYCFLFFLLTCIIIATFIYIIVPETKNKSFLDIKEDFQKLNYGHSYISSREVEDNSITQDDSM</sequence>
<dbReference type="InterPro" id="IPR003663">
    <property type="entry name" value="Sugar/inositol_transpt"/>
</dbReference>
<evidence type="ECO:0000256" key="2">
    <source>
        <dbReference type="ARBA" id="ARBA00022692"/>
    </source>
</evidence>